<proteinExistence type="inferred from homology"/>
<dbReference type="FunFam" id="2.40.110.10:FF:000006">
    <property type="entry name" value="very long-chain specific acyl-CoA dehydrogenase, mitochondrial"/>
    <property type="match status" value="1"/>
</dbReference>
<feature type="domain" description="Acyl-CoA dehydrogenase-like C-terminal" evidence="9">
    <location>
        <begin position="466"/>
        <end position="557"/>
    </location>
</feature>
<evidence type="ECO:0000256" key="5">
    <source>
        <dbReference type="ARBA" id="ARBA00023002"/>
    </source>
</evidence>
<dbReference type="Gene3D" id="2.40.110.10">
    <property type="entry name" value="Butyryl-CoA Dehydrogenase, subunit A, domain 2"/>
    <property type="match status" value="1"/>
</dbReference>
<dbReference type="PANTHER" id="PTHR43884:SF12">
    <property type="entry name" value="ISOVALERYL-COA DEHYDROGENASE, MITOCHONDRIAL-RELATED"/>
    <property type="match status" value="1"/>
</dbReference>
<sequence>MEQPIQITKTGGRFLITPITDTNIFTREDFTEEQHEIQEMVQGFCTEYIAPVKEELEKKDKDLTFSLLRKIAELGLLGITVPEEYGGMELDKITGAIVAEASSYSECSSFVVTWSTNLGIGSLPIVWFGTPAQKEKYLPRLIDGTCIGAYGLTEPSAGSDALSAKTTAVLSEDGKHYILNGEKIFITNGGWADVFTVFAKVDGEKFTAFIVERDTPGFTQGPEYDKMGMRGSSTTSLIFQNAEVPVENLLYEVGKGHHIAFNVLNMGRFKMSASLLGGSKLTTSASIEYILERRQFGKAIAHFDTTIGKVADMVVETFSADCMTYRTVGMIQDAVDELDNTDPNYYIMMGEAMEKYAIESSMAKVYCSELNGKVIDSGLQMMGGYGFIEEYTMATLYRDCRIDRIWEGTNEINRQIITGYIMKKALMEELPIQGAIREIEQYMNNGKLETDSEILLAESNVVETSKRLALFLLNEGICEFGQDLKHQQQIADILANIFIDIYVAESTVLRAKKMLGNPTSPPSVETVAKIFVAEMAQRMVQLAETALKGIYNGDLSPLMHENLNAFRSRMYLPTNTIGLKREIAAYAYSKKSYPY</sequence>
<feature type="domain" description="Acyl-CoA oxidase/dehydrogenase middle" evidence="7">
    <location>
        <begin position="149"/>
        <end position="241"/>
    </location>
</feature>
<dbReference type="InterPro" id="IPR009100">
    <property type="entry name" value="AcylCoA_DH/oxidase_NM_dom_sf"/>
</dbReference>
<dbReference type="Gene3D" id="1.20.140.10">
    <property type="entry name" value="Butyryl-CoA Dehydrogenase, subunit A, domain 3"/>
    <property type="match status" value="2"/>
</dbReference>
<evidence type="ECO:0000259" key="9">
    <source>
        <dbReference type="Pfam" id="PF21263"/>
    </source>
</evidence>
<dbReference type="FunFam" id="1.10.540.10:FF:000001">
    <property type="entry name" value="Very long-chain-specific acyl-CoA dehydrogenase, mitochondrial"/>
    <property type="match status" value="1"/>
</dbReference>
<dbReference type="InterPro" id="IPR006091">
    <property type="entry name" value="Acyl-CoA_Oxase/DH_mid-dom"/>
</dbReference>
<dbReference type="InterPro" id="IPR013786">
    <property type="entry name" value="AcylCoA_DH/ox_N"/>
</dbReference>
<dbReference type="EMBL" id="FAXC01000089">
    <property type="protein sequence ID" value="CUV08599.1"/>
    <property type="molecule type" value="Genomic_DNA"/>
</dbReference>
<dbReference type="InterPro" id="IPR036250">
    <property type="entry name" value="AcylCo_DH-like_C"/>
</dbReference>
<dbReference type="InterPro" id="IPR009075">
    <property type="entry name" value="AcylCo_DH/oxidase_C"/>
</dbReference>
<accession>A0A160VFD1</accession>
<evidence type="ECO:0000256" key="1">
    <source>
        <dbReference type="ARBA" id="ARBA00001974"/>
    </source>
</evidence>
<dbReference type="InterPro" id="IPR046373">
    <property type="entry name" value="Acyl-CoA_Oxase/DH_mid-dom_sf"/>
</dbReference>
<dbReference type="PROSITE" id="PS00072">
    <property type="entry name" value="ACYL_COA_DH_1"/>
    <property type="match status" value="1"/>
</dbReference>
<dbReference type="Pfam" id="PF02771">
    <property type="entry name" value="Acyl-CoA_dh_N"/>
    <property type="match status" value="1"/>
</dbReference>
<dbReference type="AlphaFoldDB" id="A0A160VFD1"/>
<feature type="domain" description="Acyl-CoA dehydrogenase/oxidase N-terminal" evidence="8">
    <location>
        <begin position="31"/>
        <end position="144"/>
    </location>
</feature>
<keyword evidence="4" id="KW-0274">FAD</keyword>
<keyword evidence="5 10" id="KW-0560">Oxidoreductase</keyword>
<dbReference type="Pfam" id="PF00441">
    <property type="entry name" value="Acyl-CoA_dh_1"/>
    <property type="match status" value="1"/>
</dbReference>
<dbReference type="SUPFAM" id="SSF56645">
    <property type="entry name" value="Acyl-CoA dehydrogenase NM domain-like"/>
    <property type="match status" value="1"/>
</dbReference>
<evidence type="ECO:0000256" key="4">
    <source>
        <dbReference type="ARBA" id="ARBA00022827"/>
    </source>
</evidence>
<protein>
    <submittedName>
        <fullName evidence="10">Butyryl-CoA dehydrogenase</fullName>
        <ecNumber evidence="10">1.3.8.1</ecNumber>
    </submittedName>
</protein>
<keyword evidence="3" id="KW-0285">Flavoprotein</keyword>
<dbReference type="InterPro" id="IPR049426">
    <property type="entry name" value="Acyl-CoA-dh-like_C"/>
</dbReference>
<dbReference type="PANTHER" id="PTHR43884">
    <property type="entry name" value="ACYL-COA DEHYDROGENASE"/>
    <property type="match status" value="1"/>
</dbReference>
<dbReference type="GO" id="GO:0050660">
    <property type="term" value="F:flavin adenine dinucleotide binding"/>
    <property type="evidence" value="ECO:0007669"/>
    <property type="project" value="InterPro"/>
</dbReference>
<name>A0A160VFD1_9ZZZZ</name>
<dbReference type="InterPro" id="IPR006089">
    <property type="entry name" value="Acyl-CoA_DH_CS"/>
</dbReference>
<dbReference type="Gene3D" id="1.10.540.10">
    <property type="entry name" value="Acyl-CoA dehydrogenase/oxidase, N-terminal domain"/>
    <property type="match status" value="1"/>
</dbReference>
<gene>
    <name evidence="10" type="ORF">MGWOODY_Mmi248</name>
</gene>
<dbReference type="Pfam" id="PF02770">
    <property type="entry name" value="Acyl-CoA_dh_M"/>
    <property type="match status" value="1"/>
</dbReference>
<organism evidence="10">
    <name type="scientific">hydrothermal vent metagenome</name>
    <dbReference type="NCBI Taxonomy" id="652676"/>
    <lineage>
        <taxon>unclassified sequences</taxon>
        <taxon>metagenomes</taxon>
        <taxon>ecological metagenomes</taxon>
    </lineage>
</organism>
<dbReference type="GO" id="GO:0016937">
    <property type="term" value="F:short-chain fatty acyl-CoA dehydrogenase activity"/>
    <property type="evidence" value="ECO:0007669"/>
    <property type="project" value="UniProtKB-EC"/>
</dbReference>
<comment type="similarity">
    <text evidence="2">Belongs to the acyl-CoA dehydrogenase family.</text>
</comment>
<reference evidence="10" key="1">
    <citation type="submission" date="2015-10" db="EMBL/GenBank/DDBJ databases">
        <authorList>
            <person name="Gilbert D.G."/>
        </authorList>
    </citation>
    <scope>NUCLEOTIDE SEQUENCE</scope>
</reference>
<evidence type="ECO:0000259" key="8">
    <source>
        <dbReference type="Pfam" id="PF02771"/>
    </source>
</evidence>
<feature type="domain" description="Acyl-CoA dehydrogenase/oxidase C-terminal" evidence="6">
    <location>
        <begin position="254"/>
        <end position="418"/>
    </location>
</feature>
<comment type="cofactor">
    <cofactor evidence="1">
        <name>FAD</name>
        <dbReference type="ChEBI" id="CHEBI:57692"/>
    </cofactor>
</comment>
<dbReference type="EC" id="1.3.8.1" evidence="10"/>
<dbReference type="Pfam" id="PF21263">
    <property type="entry name" value="Acyl-CoA-dh_C"/>
    <property type="match status" value="1"/>
</dbReference>
<dbReference type="SUPFAM" id="SSF47203">
    <property type="entry name" value="Acyl-CoA dehydrogenase C-terminal domain-like"/>
    <property type="match status" value="2"/>
</dbReference>
<evidence type="ECO:0000259" key="6">
    <source>
        <dbReference type="Pfam" id="PF00441"/>
    </source>
</evidence>
<dbReference type="InterPro" id="IPR037069">
    <property type="entry name" value="AcylCoA_DH/ox_N_sf"/>
</dbReference>
<evidence type="ECO:0000313" key="10">
    <source>
        <dbReference type="EMBL" id="CUV08599.1"/>
    </source>
</evidence>
<evidence type="ECO:0000256" key="3">
    <source>
        <dbReference type="ARBA" id="ARBA00022630"/>
    </source>
</evidence>
<evidence type="ECO:0000256" key="2">
    <source>
        <dbReference type="ARBA" id="ARBA00009347"/>
    </source>
</evidence>
<evidence type="ECO:0000259" key="7">
    <source>
        <dbReference type="Pfam" id="PF02770"/>
    </source>
</evidence>